<organism evidence="7 8">
    <name type="scientific">Hermetia illucens</name>
    <name type="common">Black soldier fly</name>
    <dbReference type="NCBI Taxonomy" id="343691"/>
    <lineage>
        <taxon>Eukaryota</taxon>
        <taxon>Metazoa</taxon>
        <taxon>Ecdysozoa</taxon>
        <taxon>Arthropoda</taxon>
        <taxon>Hexapoda</taxon>
        <taxon>Insecta</taxon>
        <taxon>Pterygota</taxon>
        <taxon>Neoptera</taxon>
        <taxon>Endopterygota</taxon>
        <taxon>Diptera</taxon>
        <taxon>Brachycera</taxon>
        <taxon>Stratiomyomorpha</taxon>
        <taxon>Stratiomyidae</taxon>
        <taxon>Hermetiinae</taxon>
        <taxon>Hermetia</taxon>
    </lineage>
</organism>
<keyword evidence="3 5" id="KW-0012">Acyltransferase</keyword>
<dbReference type="EMBL" id="LR899011">
    <property type="protein sequence ID" value="CAD7085804.1"/>
    <property type="molecule type" value="Genomic_DNA"/>
</dbReference>
<dbReference type="FunFam" id="3.30.559.70:FF:000010">
    <property type="entry name" value="Carnitine O-Acetyl-Transferase, isoform B"/>
    <property type="match status" value="1"/>
</dbReference>
<dbReference type="Gene3D" id="3.30.559.70">
    <property type="entry name" value="Choline/Carnitine o-acyltransferase, domain 2"/>
    <property type="match status" value="1"/>
</dbReference>
<dbReference type="InterPro" id="IPR039551">
    <property type="entry name" value="Cho/carn_acyl_trans"/>
</dbReference>
<dbReference type="Pfam" id="PF00755">
    <property type="entry name" value="Carn_acyltransf"/>
    <property type="match status" value="1"/>
</dbReference>
<dbReference type="PANTHER" id="PTHR22589">
    <property type="entry name" value="CARNITINE O-ACYLTRANSFERASE"/>
    <property type="match status" value="1"/>
</dbReference>
<evidence type="ECO:0000313" key="7">
    <source>
        <dbReference type="EMBL" id="CAD7085804.1"/>
    </source>
</evidence>
<evidence type="ECO:0000256" key="2">
    <source>
        <dbReference type="ARBA" id="ARBA00022679"/>
    </source>
</evidence>
<feature type="domain" description="Choline/carnitine acyltransferase" evidence="6">
    <location>
        <begin position="91"/>
        <end position="652"/>
    </location>
</feature>
<dbReference type="Gene3D" id="3.30.559.10">
    <property type="entry name" value="Chloramphenicol acetyltransferase-like domain"/>
    <property type="match status" value="1"/>
</dbReference>
<evidence type="ECO:0000313" key="8">
    <source>
        <dbReference type="Proteomes" id="UP000594454"/>
    </source>
</evidence>
<feature type="active site" description="Proton acceptor" evidence="4">
    <location>
        <position position="388"/>
    </location>
</feature>
<dbReference type="InterPro" id="IPR042231">
    <property type="entry name" value="Cho/carn_acyl_trans_2"/>
</dbReference>
<dbReference type="FunCoup" id="A0A7R8YV00">
    <property type="interactions" value="830"/>
</dbReference>
<dbReference type="InterPro" id="IPR000542">
    <property type="entry name" value="Carn_acyl_trans"/>
</dbReference>
<dbReference type="AlphaFoldDB" id="A0A7R8YV00"/>
<name>A0A7R8YV00_HERIL</name>
<reference evidence="7 8" key="1">
    <citation type="submission" date="2020-11" db="EMBL/GenBank/DDBJ databases">
        <authorList>
            <person name="Wallbank WR R."/>
            <person name="Pardo Diaz C."/>
            <person name="Kozak K."/>
            <person name="Martin S."/>
            <person name="Jiggins C."/>
            <person name="Moest M."/>
            <person name="Warren A I."/>
            <person name="Generalovic N T."/>
            <person name="Byers J.R.P. K."/>
            <person name="Montejo-Kovacevich G."/>
            <person name="Yen C E."/>
        </authorList>
    </citation>
    <scope>NUCLEOTIDE SEQUENCE [LARGE SCALE GENOMIC DNA]</scope>
</reference>
<evidence type="ECO:0000256" key="3">
    <source>
        <dbReference type="ARBA" id="ARBA00023315"/>
    </source>
</evidence>
<protein>
    <recommendedName>
        <fullName evidence="6">Choline/carnitine acyltransferase domain-containing protein</fullName>
    </recommendedName>
</protein>
<sequence>MLAVERKPNDLGAQSDLDMQLLSRNVIKTLNSNATSISRITSLDTFIPRNILKTSVPTTTNLCNAQRMHFSQSSQTAEGSEPNLQNLPRFPVQPLQETLQKFLKTAVVHLTDNEYLETEKKVKEFESGEGAKLQRLLEATAKKELNWLASRWLKTAYLSYRDPVTVFSSPGMAFPTRKFNSDEEYIQYAAQVTHAALSYKNLIDNDKLPVEKMGKAELDMSQYKKIFGTSRVPHLGTDQHKYNPNSKHIVVVHKNHFFEIPAYTQTGEILHPGLFANIFKNIIESKEPPAPPVGILTTDHRDDWSLAYQELKEDFENKRSLESIHRALFVVCLDQEVPIHHGENDKIVTSDQLIHGGGPNQNSGNRWMDKTIQIVINRNGVNGLCYEHSPAEGQPIAIMTDYILNCCEKMGKCEIIDDKYHTGSRLPFKVNDKVKCFIDEASKRVQKLGDNLEMEVLHYQCYGKEFIKSQKLSPDSYIQMAMQYAFFKLHKVPGAQYESAHLRMYPGGRTETIRSCSVESVCFACSMLTECSEEQRVERLKNAVKAHRDYTLMALQGKGVDRHLLGLKLMAIENGLPIPDLYNTPAFKRSAHFRMSTSQVASKYLAFMCYGPLVDNGYGCCYNPRDNDMLFAISSWKDNNETSTAAFKCAMKEALDSMHALLLRHGEAPKSKL</sequence>
<evidence type="ECO:0000256" key="5">
    <source>
        <dbReference type="RuleBase" id="RU003801"/>
    </source>
</evidence>
<keyword evidence="8" id="KW-1185">Reference proteome</keyword>
<dbReference type="GO" id="GO:0019254">
    <property type="term" value="P:carnitine metabolic process, CoA-linked"/>
    <property type="evidence" value="ECO:0007669"/>
    <property type="project" value="TreeGrafter"/>
</dbReference>
<dbReference type="PROSITE" id="PS00440">
    <property type="entry name" value="ACYLTRANSF_C_2"/>
    <property type="match status" value="1"/>
</dbReference>
<keyword evidence="2 5" id="KW-0808">Transferase</keyword>
<dbReference type="OMA" id="ENHSKGP"/>
<evidence type="ECO:0000259" key="6">
    <source>
        <dbReference type="Pfam" id="PF00755"/>
    </source>
</evidence>
<evidence type="ECO:0000256" key="1">
    <source>
        <dbReference type="ARBA" id="ARBA00005232"/>
    </source>
</evidence>
<dbReference type="InParanoid" id="A0A7R8YV00"/>
<dbReference type="GO" id="GO:0004092">
    <property type="term" value="F:carnitine O-acetyltransferase activity"/>
    <property type="evidence" value="ECO:0007669"/>
    <property type="project" value="TreeGrafter"/>
</dbReference>
<dbReference type="PANTHER" id="PTHR22589:SF103">
    <property type="entry name" value="CARNITINE O-ACETYL-TRANSFERASE, ISOFORM A-RELATED"/>
    <property type="match status" value="1"/>
</dbReference>
<proteinExistence type="inferred from homology"/>
<dbReference type="GO" id="GO:0005777">
    <property type="term" value="C:peroxisome"/>
    <property type="evidence" value="ECO:0007669"/>
    <property type="project" value="TreeGrafter"/>
</dbReference>
<dbReference type="InterPro" id="IPR023213">
    <property type="entry name" value="CAT-like_dom_sf"/>
</dbReference>
<comment type="similarity">
    <text evidence="1 5">Belongs to the carnitine/choline acetyltransferase family.</text>
</comment>
<dbReference type="OrthoDB" id="240216at2759"/>
<gene>
    <name evidence="7" type="ORF">HERILL_LOCUS8623</name>
</gene>
<evidence type="ECO:0000256" key="4">
    <source>
        <dbReference type="PIRSR" id="PIRSR600542-1"/>
    </source>
</evidence>
<accession>A0A7R8YV00</accession>
<dbReference type="SUPFAM" id="SSF52777">
    <property type="entry name" value="CoA-dependent acyltransferases"/>
    <property type="match status" value="2"/>
</dbReference>
<dbReference type="Proteomes" id="UP000594454">
    <property type="component" value="Chromosome 3"/>
</dbReference>